<organism evidence="2 3">
    <name type="scientific">Diatrype stigma</name>
    <dbReference type="NCBI Taxonomy" id="117547"/>
    <lineage>
        <taxon>Eukaryota</taxon>
        <taxon>Fungi</taxon>
        <taxon>Dikarya</taxon>
        <taxon>Ascomycota</taxon>
        <taxon>Pezizomycotina</taxon>
        <taxon>Sordariomycetes</taxon>
        <taxon>Xylariomycetidae</taxon>
        <taxon>Xylariales</taxon>
        <taxon>Diatrypaceae</taxon>
        <taxon>Diatrype</taxon>
    </lineage>
</organism>
<feature type="compositionally biased region" description="Polar residues" evidence="1">
    <location>
        <begin position="40"/>
        <end position="93"/>
    </location>
</feature>
<dbReference type="EMBL" id="JAKJXP020000124">
    <property type="protein sequence ID" value="KAK7744288.1"/>
    <property type="molecule type" value="Genomic_DNA"/>
</dbReference>
<evidence type="ECO:0000313" key="2">
    <source>
        <dbReference type="EMBL" id="KAK7744288.1"/>
    </source>
</evidence>
<reference evidence="2 3" key="1">
    <citation type="submission" date="2024-02" db="EMBL/GenBank/DDBJ databases">
        <title>De novo assembly and annotation of 12 fungi associated with fruit tree decline syndrome in Ontario, Canada.</title>
        <authorList>
            <person name="Sulman M."/>
            <person name="Ellouze W."/>
            <person name="Ilyukhin E."/>
        </authorList>
    </citation>
    <scope>NUCLEOTIDE SEQUENCE [LARGE SCALE GENOMIC DNA]</scope>
    <source>
        <strain evidence="2 3">M11/M66-122</strain>
    </source>
</reference>
<keyword evidence="3" id="KW-1185">Reference proteome</keyword>
<dbReference type="AlphaFoldDB" id="A0AAN9YGV5"/>
<sequence length="170" mass="17543">MTTGKAPSEGQKVTAGRNAPYTTEATGPVAPDSLAAESQAFLQSNESTPQHMPRENFTSASKSHQSSQPTSTAKAGTQNAGYAPTYVTNQYHHVTSGPHGKNLKEDDSIATEDKQKNTSFSQFGTKDDPGAAAEKKFASANASTAGSTGSRQKGLDGATPYDALGSDASA</sequence>
<evidence type="ECO:0000256" key="1">
    <source>
        <dbReference type="SAM" id="MobiDB-lite"/>
    </source>
</evidence>
<dbReference type="Proteomes" id="UP001320420">
    <property type="component" value="Unassembled WGS sequence"/>
</dbReference>
<name>A0AAN9YGV5_9PEZI</name>
<proteinExistence type="predicted"/>
<accession>A0AAN9YGV5</accession>
<feature type="region of interest" description="Disordered" evidence="1">
    <location>
        <begin position="1"/>
        <end position="170"/>
    </location>
</feature>
<feature type="compositionally biased region" description="Basic and acidic residues" evidence="1">
    <location>
        <begin position="102"/>
        <end position="116"/>
    </location>
</feature>
<gene>
    <name evidence="2" type="ORF">SLS62_010315</name>
</gene>
<comment type="caution">
    <text evidence="2">The sequence shown here is derived from an EMBL/GenBank/DDBJ whole genome shotgun (WGS) entry which is preliminary data.</text>
</comment>
<feature type="compositionally biased region" description="Basic and acidic residues" evidence="1">
    <location>
        <begin position="125"/>
        <end position="137"/>
    </location>
</feature>
<protein>
    <submittedName>
        <fullName evidence="2">Uncharacterized protein</fullName>
    </submittedName>
</protein>
<evidence type="ECO:0000313" key="3">
    <source>
        <dbReference type="Proteomes" id="UP001320420"/>
    </source>
</evidence>
<feature type="compositionally biased region" description="Low complexity" evidence="1">
    <location>
        <begin position="138"/>
        <end position="150"/>
    </location>
</feature>